<evidence type="ECO:0000313" key="4">
    <source>
        <dbReference type="EMBL" id="SBT35330.1"/>
    </source>
</evidence>
<dbReference type="NCBIfam" id="TIGR00012">
    <property type="entry name" value="L29"/>
    <property type="match status" value="1"/>
</dbReference>
<accession>A0A1A8YVT1</accession>
<proteinExistence type="inferred from homology"/>
<dbReference type="GO" id="GO:0006412">
    <property type="term" value="P:translation"/>
    <property type="evidence" value="ECO:0007669"/>
    <property type="project" value="InterPro"/>
</dbReference>
<reference evidence="5" key="2">
    <citation type="submission" date="2016-05" db="EMBL/GenBank/DDBJ databases">
        <authorList>
            <person name="Lavstsen T."/>
            <person name="Jespersen J.S."/>
        </authorList>
    </citation>
    <scope>NUCLEOTIDE SEQUENCE [LARGE SCALE GENOMIC DNA]</scope>
</reference>
<dbReference type="GO" id="GO:0000463">
    <property type="term" value="P:maturation of LSU-rRNA from tricistronic rRNA transcript (SSU-rRNA, 5.8S rRNA, LSU-rRNA)"/>
    <property type="evidence" value="ECO:0007669"/>
    <property type="project" value="InterPro"/>
</dbReference>
<keyword evidence="3" id="KW-0687">Ribonucleoprotein</keyword>
<reference evidence="6 7" key="1">
    <citation type="submission" date="2016-05" db="EMBL/GenBank/DDBJ databases">
        <authorList>
            <person name="Naeem Raeece"/>
        </authorList>
    </citation>
    <scope>NUCLEOTIDE SEQUENCE [LARGE SCALE GENOMIC DNA]</scope>
</reference>
<dbReference type="GO" id="GO:0003729">
    <property type="term" value="F:mRNA binding"/>
    <property type="evidence" value="ECO:0007669"/>
    <property type="project" value="TreeGrafter"/>
</dbReference>
<dbReference type="Gene3D" id="6.10.250.3450">
    <property type="match status" value="1"/>
</dbReference>
<evidence type="ECO:0000256" key="2">
    <source>
        <dbReference type="ARBA" id="ARBA00022980"/>
    </source>
</evidence>
<dbReference type="PANTHER" id="PTHR45722">
    <property type="entry name" value="60S RIBOSOMAL PROTEIN L35"/>
    <property type="match status" value="1"/>
</dbReference>
<dbReference type="GO" id="GO:0022625">
    <property type="term" value="C:cytosolic large ribosomal subunit"/>
    <property type="evidence" value="ECO:0007669"/>
    <property type="project" value="InterPro"/>
</dbReference>
<dbReference type="InterPro" id="IPR001854">
    <property type="entry name" value="Ribosomal_uL29"/>
</dbReference>
<dbReference type="Gene3D" id="1.10.287.310">
    <property type="match status" value="1"/>
</dbReference>
<dbReference type="SUPFAM" id="SSF46561">
    <property type="entry name" value="Ribosomal protein L29 (L29p)"/>
    <property type="match status" value="1"/>
</dbReference>
<dbReference type="InterPro" id="IPR045059">
    <property type="entry name" value="Ribosomal_uL29_euk"/>
</dbReference>
<dbReference type="PANTHER" id="PTHR45722:SF2">
    <property type="entry name" value="LARGE RIBOSOMAL SUBUNIT PROTEIN UL29-RELATED"/>
    <property type="match status" value="1"/>
</dbReference>
<dbReference type="Proteomes" id="UP000078555">
    <property type="component" value="Unassembled WGS sequence"/>
</dbReference>
<comment type="similarity">
    <text evidence="1">Belongs to the universal ribosomal protein uL29 family.</text>
</comment>
<dbReference type="InterPro" id="IPR018254">
    <property type="entry name" value="Ribosomal_uL29_CS"/>
</dbReference>
<dbReference type="PROSITE" id="PS00579">
    <property type="entry name" value="RIBOSOMAL_L29"/>
    <property type="match status" value="1"/>
</dbReference>
<evidence type="ECO:0000256" key="1">
    <source>
        <dbReference type="ARBA" id="ARBA00009254"/>
    </source>
</evidence>
<dbReference type="InterPro" id="IPR036049">
    <property type="entry name" value="Ribosomal_uL29_sf"/>
</dbReference>
<evidence type="ECO:0000313" key="6">
    <source>
        <dbReference type="Proteomes" id="UP000078550"/>
    </source>
</evidence>
<keyword evidence="2 5" id="KW-0689">Ribosomal protein</keyword>
<evidence type="ECO:0000313" key="5">
    <source>
        <dbReference type="EMBL" id="SBT35791.1"/>
    </source>
</evidence>
<organism evidence="5 6">
    <name type="scientific">Plasmodium ovale wallikeri</name>
    <dbReference type="NCBI Taxonomy" id="864142"/>
    <lineage>
        <taxon>Eukaryota</taxon>
        <taxon>Sar</taxon>
        <taxon>Alveolata</taxon>
        <taxon>Apicomplexa</taxon>
        <taxon>Aconoidasida</taxon>
        <taxon>Haemosporida</taxon>
        <taxon>Plasmodiidae</taxon>
        <taxon>Plasmodium</taxon>
        <taxon>Plasmodium (Plasmodium)</taxon>
    </lineage>
</organism>
<protein>
    <submittedName>
        <fullName evidence="5">60S ribosomal protein L35, putative</fullName>
    </submittedName>
</protein>
<name>A0A1A8YVT1_PLAOA</name>
<dbReference type="HAMAP" id="MF_00374">
    <property type="entry name" value="Ribosomal_uL29"/>
    <property type="match status" value="1"/>
</dbReference>
<gene>
    <name evidence="4" type="ORF">POVWA1_026810</name>
    <name evidence="5" type="ORF">POVWA2_026790</name>
</gene>
<sequence>MYNLYFYLVIRVQSNIKAFQLRPLKKKDLLEKLEEYKKELSGLRISKAIGNSAKNSKIRSVRKNIARVLTVYNQRRKMELRKKYKNKKFKPYNLRPKLTKNKRLQLTQKQKSAMSLRTKKKLTNFPKRKYLLVYKE</sequence>
<dbReference type="AlphaFoldDB" id="A0A1A8YVT1"/>
<dbReference type="EMBL" id="FLRE01000107">
    <property type="protein sequence ID" value="SBT35791.1"/>
    <property type="molecule type" value="Genomic_DNA"/>
</dbReference>
<dbReference type="Proteomes" id="UP000078550">
    <property type="component" value="Unassembled WGS sequence"/>
</dbReference>
<dbReference type="EMBL" id="FLRD01000082">
    <property type="protein sequence ID" value="SBT35330.1"/>
    <property type="molecule type" value="Genomic_DNA"/>
</dbReference>
<evidence type="ECO:0000313" key="7">
    <source>
        <dbReference type="Proteomes" id="UP000078555"/>
    </source>
</evidence>
<dbReference type="GO" id="GO:0003735">
    <property type="term" value="F:structural constituent of ribosome"/>
    <property type="evidence" value="ECO:0007669"/>
    <property type="project" value="InterPro"/>
</dbReference>
<dbReference type="FunFam" id="1.10.287.310:FF:000002">
    <property type="entry name" value="60S ribosomal protein L35"/>
    <property type="match status" value="1"/>
</dbReference>
<keyword evidence="7" id="KW-1185">Reference proteome</keyword>
<evidence type="ECO:0000256" key="3">
    <source>
        <dbReference type="ARBA" id="ARBA00023274"/>
    </source>
</evidence>
<dbReference type="Pfam" id="PF00831">
    <property type="entry name" value="Ribosomal_L29"/>
    <property type="match status" value="1"/>
</dbReference>